<keyword evidence="1" id="KW-0732">Signal</keyword>
<evidence type="ECO:0000259" key="2">
    <source>
        <dbReference type="Pfam" id="PF13229"/>
    </source>
</evidence>
<gene>
    <name evidence="3" type="ORF">SAMN05216289_101235</name>
</gene>
<dbReference type="EMBL" id="FOVF01000001">
    <property type="protein sequence ID" value="SFM97752.1"/>
    <property type="molecule type" value="Genomic_DNA"/>
</dbReference>
<feature type="domain" description="Right handed beta helix" evidence="2">
    <location>
        <begin position="139"/>
        <end position="336"/>
    </location>
</feature>
<sequence length="439" mass="46791">MSTTEKGHTFPVRSADKLDRFARAFLMLCLAHGGSALANDVPVADTNALIAAINSAMPGDRILVAAGTYPVNVNLNCMAAGTAAQPIEVRAVTPRSVLIRFANASGATEGFKVSAPHWHFEGLDIEGACVDDSDCEHAFHLTGNADFTILRNNRVRDFNAQLKSNTASPGSGLFPDDVLIERNVFYDTRGRNTSNPVTKLDVVGGRRWIVRANTIHDYQKLGGDTVSYAAFLKGNSRDGLFERNLVICQRDFTGGVRLGLSFGGGGSSPGGICEDGTCTPEHQNGVMRNNLILHCPDVGIYLNSASATRVEHNTLFDTSGIDVRFAATTADVRNNLLSGQIRNRDGGSSTQQGNLSQVALASFSTWFVDPAQADFRLVDGTAFVDQGVAAPQVLDDFCGNDRNDGARDIGALEYDADFACITTAGGGLEESIFADGFDP</sequence>
<dbReference type="InterPro" id="IPR011050">
    <property type="entry name" value="Pectin_lyase_fold/virulence"/>
</dbReference>
<proteinExistence type="predicted"/>
<dbReference type="RefSeq" id="WP_139224800.1">
    <property type="nucleotide sequence ID" value="NZ_FOVF01000001.1"/>
</dbReference>
<dbReference type="Pfam" id="PF13229">
    <property type="entry name" value="Beta_helix"/>
    <property type="match status" value="1"/>
</dbReference>
<dbReference type="Proteomes" id="UP000198575">
    <property type="component" value="Unassembled WGS sequence"/>
</dbReference>
<reference evidence="3 4" key="1">
    <citation type="submission" date="2016-10" db="EMBL/GenBank/DDBJ databases">
        <authorList>
            <person name="de Groot N.N."/>
        </authorList>
    </citation>
    <scope>NUCLEOTIDE SEQUENCE [LARGE SCALE GENOMIC DNA]</scope>
    <source>
        <strain evidence="3 4">CGMCC 1.7659</strain>
    </source>
</reference>
<name>A0A1I4V963_9GAMM</name>
<protein>
    <submittedName>
        <fullName evidence="3">Right handed beta helix region</fullName>
    </submittedName>
</protein>
<feature type="signal peptide" evidence="1">
    <location>
        <begin position="1"/>
        <end position="38"/>
    </location>
</feature>
<evidence type="ECO:0000256" key="1">
    <source>
        <dbReference type="SAM" id="SignalP"/>
    </source>
</evidence>
<dbReference type="AlphaFoldDB" id="A0A1I4V963"/>
<feature type="chain" id="PRO_5011589888" evidence="1">
    <location>
        <begin position="39"/>
        <end position="439"/>
    </location>
</feature>
<evidence type="ECO:0000313" key="3">
    <source>
        <dbReference type="EMBL" id="SFM97752.1"/>
    </source>
</evidence>
<organism evidence="3 4">
    <name type="scientific">Dokdonella immobilis</name>
    <dbReference type="NCBI Taxonomy" id="578942"/>
    <lineage>
        <taxon>Bacteria</taxon>
        <taxon>Pseudomonadati</taxon>
        <taxon>Pseudomonadota</taxon>
        <taxon>Gammaproteobacteria</taxon>
        <taxon>Lysobacterales</taxon>
        <taxon>Rhodanobacteraceae</taxon>
        <taxon>Dokdonella</taxon>
    </lineage>
</organism>
<dbReference type="InterPro" id="IPR012334">
    <property type="entry name" value="Pectin_lyas_fold"/>
</dbReference>
<dbReference type="OrthoDB" id="5496540at2"/>
<dbReference type="InterPro" id="IPR039448">
    <property type="entry name" value="Beta_helix"/>
</dbReference>
<keyword evidence="4" id="KW-1185">Reference proteome</keyword>
<evidence type="ECO:0000313" key="4">
    <source>
        <dbReference type="Proteomes" id="UP000198575"/>
    </source>
</evidence>
<accession>A0A1I4V963</accession>
<dbReference type="STRING" id="578942.SAMN05216289_101235"/>
<dbReference type="Gene3D" id="2.160.20.10">
    <property type="entry name" value="Single-stranded right-handed beta-helix, Pectin lyase-like"/>
    <property type="match status" value="1"/>
</dbReference>
<dbReference type="SUPFAM" id="SSF51126">
    <property type="entry name" value="Pectin lyase-like"/>
    <property type="match status" value="1"/>
</dbReference>